<evidence type="ECO:0000259" key="6">
    <source>
        <dbReference type="Pfam" id="PF02931"/>
    </source>
</evidence>
<evidence type="ECO:0000313" key="9">
    <source>
        <dbReference type="Proteomes" id="UP001347796"/>
    </source>
</evidence>
<keyword evidence="5" id="KW-0407">Ion channel</keyword>
<dbReference type="PRINTS" id="PR00252">
    <property type="entry name" value="NRIONCHANNEL"/>
</dbReference>
<keyword evidence="5" id="KW-0813">Transport</keyword>
<keyword evidence="3 5" id="KW-1133">Transmembrane helix</keyword>
<gene>
    <name evidence="8" type="ORF">SNE40_002494</name>
</gene>
<comment type="subcellular location">
    <subcellularLocation>
        <location evidence="1">Membrane</location>
        <topology evidence="1">Multi-pass membrane protein</topology>
    </subcellularLocation>
</comment>
<dbReference type="GO" id="GO:0004888">
    <property type="term" value="F:transmembrane signaling receptor activity"/>
    <property type="evidence" value="ECO:0007669"/>
    <property type="project" value="InterPro"/>
</dbReference>
<keyword evidence="2 5" id="KW-0812">Transmembrane</keyword>
<dbReference type="Proteomes" id="UP001347796">
    <property type="component" value="Unassembled WGS sequence"/>
</dbReference>
<dbReference type="AlphaFoldDB" id="A0AAN8Q359"/>
<dbReference type="InterPro" id="IPR006029">
    <property type="entry name" value="Neurotrans-gated_channel_TM"/>
</dbReference>
<feature type="signal peptide" evidence="5">
    <location>
        <begin position="1"/>
        <end position="25"/>
    </location>
</feature>
<dbReference type="EMBL" id="JAZGQO010000002">
    <property type="protein sequence ID" value="KAK6190685.1"/>
    <property type="molecule type" value="Genomic_DNA"/>
</dbReference>
<feature type="transmembrane region" description="Helical" evidence="5">
    <location>
        <begin position="268"/>
        <end position="287"/>
    </location>
</feature>
<comment type="caution">
    <text evidence="8">The sequence shown here is derived from an EMBL/GenBank/DDBJ whole genome shotgun (WGS) entry which is preliminary data.</text>
</comment>
<evidence type="ECO:0000313" key="8">
    <source>
        <dbReference type="EMBL" id="KAK6190685.1"/>
    </source>
</evidence>
<dbReference type="SUPFAM" id="SSF63712">
    <property type="entry name" value="Nicotinic receptor ligand binding domain-like"/>
    <property type="match status" value="1"/>
</dbReference>
<feature type="domain" description="Neurotransmitter-gated ion-channel transmembrane" evidence="7">
    <location>
        <begin position="243"/>
        <end position="327"/>
    </location>
</feature>
<dbReference type="GO" id="GO:0016020">
    <property type="term" value="C:membrane"/>
    <property type="evidence" value="ECO:0007669"/>
    <property type="project" value="UniProtKB-SubCell"/>
</dbReference>
<keyword evidence="5" id="KW-0406">Ion transport</keyword>
<comment type="similarity">
    <text evidence="5">Belongs to the ligand-gated ion channel (TC 1.A.9) family.</text>
</comment>
<name>A0AAN8Q359_PATCE</name>
<dbReference type="FunFam" id="2.70.170.10:FF:000028">
    <property type="entry name" value="AcetylCholine Receptor"/>
    <property type="match status" value="1"/>
</dbReference>
<dbReference type="InterPro" id="IPR036719">
    <property type="entry name" value="Neuro-gated_channel_TM_sf"/>
</dbReference>
<evidence type="ECO:0000256" key="2">
    <source>
        <dbReference type="ARBA" id="ARBA00022692"/>
    </source>
</evidence>
<evidence type="ECO:0000256" key="3">
    <source>
        <dbReference type="ARBA" id="ARBA00022989"/>
    </source>
</evidence>
<feature type="chain" id="PRO_5042672596" evidence="5">
    <location>
        <begin position="26"/>
        <end position="394"/>
    </location>
</feature>
<evidence type="ECO:0000256" key="5">
    <source>
        <dbReference type="RuleBase" id="RU000687"/>
    </source>
</evidence>
<keyword evidence="4 5" id="KW-0472">Membrane</keyword>
<feature type="transmembrane region" description="Helical" evidence="5">
    <location>
        <begin position="299"/>
        <end position="323"/>
    </location>
</feature>
<dbReference type="Gene3D" id="1.20.58.390">
    <property type="entry name" value="Neurotransmitter-gated ion-channel transmembrane domain"/>
    <property type="match status" value="1"/>
</dbReference>
<dbReference type="CDD" id="cd19051">
    <property type="entry name" value="LGIC_TM_cation"/>
    <property type="match status" value="1"/>
</dbReference>
<accession>A0AAN8Q359</accession>
<dbReference type="PROSITE" id="PS00236">
    <property type="entry name" value="NEUROTR_ION_CHANNEL"/>
    <property type="match status" value="1"/>
</dbReference>
<sequence length="394" mass="44413">MSQMLMLDDIGLMWIAFCLIHTGMSGSLEDTKRLFKDRVELLNPRIRPLLNQSETITVSVLCHISAITDFDETLQKVSMTSWLDVKWRDELIAWNASEYGNVTKISPHPDDIWRPNVALSGTFGGTQLVGDDMIIIIVDNNGDALWTPGIKSETFCRVDISKYPFDTQECKIDFFNWGTISGELSLKSDGVNTDHFYRNGEWDLIGTSEREFIVEYNGGEYSKPHVEITIIIKRRPSTICLTVILPVILLSLINVCAFIIPAESGEKLSFSVTVLLSLAVFLSYINSLMPQTSETISYLAVWISAQLVLSSVVVLLESITLAIHHGQIKPGKTNKALDQALMWMTHKPIDDPNYTTKENHTFHSASSKFDRMCLWIIFGITISIMLFFFVALMV</sequence>
<dbReference type="InterPro" id="IPR036734">
    <property type="entry name" value="Neur_chan_lig-bd_sf"/>
</dbReference>
<dbReference type="SUPFAM" id="SSF90112">
    <property type="entry name" value="Neurotransmitter-gated ion-channel transmembrane pore"/>
    <property type="match status" value="1"/>
</dbReference>
<dbReference type="InterPro" id="IPR038050">
    <property type="entry name" value="Neuro_actylchol_rec"/>
</dbReference>
<protein>
    <submittedName>
        <fullName evidence="8">Uncharacterized protein</fullName>
    </submittedName>
</protein>
<dbReference type="Pfam" id="PF02931">
    <property type="entry name" value="Neur_chan_LBD"/>
    <property type="match status" value="1"/>
</dbReference>
<evidence type="ECO:0000259" key="7">
    <source>
        <dbReference type="Pfam" id="PF02932"/>
    </source>
</evidence>
<evidence type="ECO:0000256" key="4">
    <source>
        <dbReference type="ARBA" id="ARBA00023136"/>
    </source>
</evidence>
<dbReference type="CDD" id="cd18989">
    <property type="entry name" value="LGIC_ECD_cation"/>
    <property type="match status" value="1"/>
</dbReference>
<dbReference type="InterPro" id="IPR006201">
    <property type="entry name" value="Neur_channel"/>
</dbReference>
<dbReference type="Pfam" id="PF02932">
    <property type="entry name" value="Neur_chan_memb"/>
    <property type="match status" value="1"/>
</dbReference>
<dbReference type="InterPro" id="IPR018000">
    <property type="entry name" value="Neurotransmitter_ion_chnl_CS"/>
</dbReference>
<feature type="domain" description="Neurotransmitter-gated ion-channel ligand-binding" evidence="6">
    <location>
        <begin position="32"/>
        <end position="236"/>
    </location>
</feature>
<dbReference type="PANTHER" id="PTHR18945">
    <property type="entry name" value="NEUROTRANSMITTER GATED ION CHANNEL"/>
    <property type="match status" value="1"/>
</dbReference>
<feature type="transmembrane region" description="Helical" evidence="5">
    <location>
        <begin position="372"/>
        <end position="393"/>
    </location>
</feature>
<evidence type="ECO:0000256" key="1">
    <source>
        <dbReference type="ARBA" id="ARBA00004141"/>
    </source>
</evidence>
<feature type="transmembrane region" description="Helical" evidence="5">
    <location>
        <begin position="241"/>
        <end position="261"/>
    </location>
</feature>
<organism evidence="8 9">
    <name type="scientific">Patella caerulea</name>
    <name type="common">Rayed Mediterranean limpet</name>
    <dbReference type="NCBI Taxonomy" id="87958"/>
    <lineage>
        <taxon>Eukaryota</taxon>
        <taxon>Metazoa</taxon>
        <taxon>Spiralia</taxon>
        <taxon>Lophotrochozoa</taxon>
        <taxon>Mollusca</taxon>
        <taxon>Gastropoda</taxon>
        <taxon>Patellogastropoda</taxon>
        <taxon>Patelloidea</taxon>
        <taxon>Patellidae</taxon>
        <taxon>Patella</taxon>
    </lineage>
</organism>
<keyword evidence="9" id="KW-1185">Reference proteome</keyword>
<dbReference type="GO" id="GO:0005230">
    <property type="term" value="F:extracellular ligand-gated monoatomic ion channel activity"/>
    <property type="evidence" value="ECO:0007669"/>
    <property type="project" value="InterPro"/>
</dbReference>
<keyword evidence="5" id="KW-0732">Signal</keyword>
<dbReference type="InterPro" id="IPR006202">
    <property type="entry name" value="Neur_chan_lig-bd"/>
</dbReference>
<proteinExistence type="inferred from homology"/>
<dbReference type="Gene3D" id="2.70.170.10">
    <property type="entry name" value="Neurotransmitter-gated ion-channel ligand-binding domain"/>
    <property type="match status" value="1"/>
</dbReference>
<reference evidence="8 9" key="1">
    <citation type="submission" date="2024-01" db="EMBL/GenBank/DDBJ databases">
        <title>The genome of the rayed Mediterranean limpet Patella caerulea (Linnaeus, 1758).</title>
        <authorList>
            <person name="Anh-Thu Weber A."/>
            <person name="Halstead-Nussloch G."/>
        </authorList>
    </citation>
    <scope>NUCLEOTIDE SEQUENCE [LARGE SCALE GENOMIC DNA]</scope>
    <source>
        <strain evidence="8">AATW-2023a</strain>
        <tissue evidence="8">Whole specimen</tissue>
    </source>
</reference>